<sequence length="126" mass="13773">MVSPPPSPSPPPAAADQMRAAPAGGRRRKVALAPGHSHLDWMRLTATLPRYRGPTMHTAAEVAAHRRRGDAWTVIRGRVYDVSRYVDFHPGGAAMLLSGAGKLCWSLLDGWLTTLPPLPPRRWLLP</sequence>
<evidence type="ECO:0000313" key="2">
    <source>
        <dbReference type="Proteomes" id="UP000798662"/>
    </source>
</evidence>
<name>A0ACC3C840_PYRYE</name>
<keyword evidence="2" id="KW-1185">Reference proteome</keyword>
<gene>
    <name evidence="1" type="ORF">I4F81_008433</name>
</gene>
<organism evidence="1 2">
    <name type="scientific">Pyropia yezoensis</name>
    <name type="common">Susabi-nori</name>
    <name type="synonym">Porphyra yezoensis</name>
    <dbReference type="NCBI Taxonomy" id="2788"/>
    <lineage>
        <taxon>Eukaryota</taxon>
        <taxon>Rhodophyta</taxon>
        <taxon>Bangiophyceae</taxon>
        <taxon>Bangiales</taxon>
        <taxon>Bangiaceae</taxon>
        <taxon>Pyropia</taxon>
    </lineage>
</organism>
<accession>A0ACC3C840</accession>
<proteinExistence type="predicted"/>
<comment type="caution">
    <text evidence="1">The sequence shown here is derived from an EMBL/GenBank/DDBJ whole genome shotgun (WGS) entry which is preliminary data.</text>
</comment>
<dbReference type="EMBL" id="CM020619">
    <property type="protein sequence ID" value="KAK1865911.1"/>
    <property type="molecule type" value="Genomic_DNA"/>
</dbReference>
<protein>
    <submittedName>
        <fullName evidence="1">Uncharacterized protein</fullName>
    </submittedName>
</protein>
<reference evidence="1" key="1">
    <citation type="submission" date="2019-11" db="EMBL/GenBank/DDBJ databases">
        <title>Nori genome reveals adaptations in red seaweeds to the harsh intertidal environment.</title>
        <authorList>
            <person name="Wang D."/>
            <person name="Mao Y."/>
        </authorList>
    </citation>
    <scope>NUCLEOTIDE SEQUENCE</scope>
    <source>
        <tissue evidence="1">Gametophyte</tissue>
    </source>
</reference>
<dbReference type="Proteomes" id="UP000798662">
    <property type="component" value="Chromosome 2"/>
</dbReference>
<evidence type="ECO:0000313" key="1">
    <source>
        <dbReference type="EMBL" id="KAK1865911.1"/>
    </source>
</evidence>